<evidence type="ECO:0000313" key="2">
    <source>
        <dbReference type="Proteomes" id="UP000488299"/>
    </source>
</evidence>
<protein>
    <submittedName>
        <fullName evidence="1">Uncharacterized protein</fullName>
    </submittedName>
</protein>
<gene>
    <name evidence="1" type="ORF">F5984_18835</name>
</gene>
<dbReference type="RefSeq" id="WP_152125777.1">
    <property type="nucleotide sequence ID" value="NZ_WELI01000008.1"/>
</dbReference>
<keyword evidence="2" id="KW-1185">Reference proteome</keyword>
<comment type="caution">
    <text evidence="1">The sequence shown here is derived from an EMBL/GenBank/DDBJ whole genome shotgun (WGS) entry which is preliminary data.</text>
</comment>
<dbReference type="AlphaFoldDB" id="A0A7J5TWG5"/>
<organism evidence="1 2">
    <name type="scientific">Rudanella paleaurantiibacter</name>
    <dbReference type="NCBI Taxonomy" id="2614655"/>
    <lineage>
        <taxon>Bacteria</taxon>
        <taxon>Pseudomonadati</taxon>
        <taxon>Bacteroidota</taxon>
        <taxon>Cytophagia</taxon>
        <taxon>Cytophagales</taxon>
        <taxon>Cytophagaceae</taxon>
        <taxon>Rudanella</taxon>
    </lineage>
</organism>
<sequence length="104" mass="10977">MNKANKAVEAVVMQSDTAALEVAATTFINTSAETVGIAATTQLFEYLNSLMLEEPAFAKKLATPSIQAELSKVAANMKGKKWGLTDLMGALPSLVASLNKIFGK</sequence>
<dbReference type="Proteomes" id="UP000488299">
    <property type="component" value="Unassembled WGS sequence"/>
</dbReference>
<proteinExistence type="predicted"/>
<accession>A0A7J5TWG5</accession>
<dbReference type="EMBL" id="WELI01000008">
    <property type="protein sequence ID" value="KAB7728428.1"/>
    <property type="molecule type" value="Genomic_DNA"/>
</dbReference>
<evidence type="ECO:0000313" key="1">
    <source>
        <dbReference type="EMBL" id="KAB7728428.1"/>
    </source>
</evidence>
<reference evidence="1 2" key="1">
    <citation type="submission" date="2019-10" db="EMBL/GenBank/DDBJ databases">
        <title>Rudanella paleaurantiibacter sp. nov., isolated from sludge.</title>
        <authorList>
            <person name="Xu S.Q."/>
        </authorList>
    </citation>
    <scope>NUCLEOTIDE SEQUENCE [LARGE SCALE GENOMIC DNA]</scope>
    <source>
        <strain evidence="1 2">HX-22-17</strain>
    </source>
</reference>
<name>A0A7J5TWG5_9BACT</name>